<dbReference type="Proteomes" id="UP000436822">
    <property type="component" value="Unassembled WGS sequence"/>
</dbReference>
<feature type="domain" description="HTH araC/xylS-type" evidence="4">
    <location>
        <begin position="197"/>
        <end position="295"/>
    </location>
</feature>
<keyword evidence="2" id="KW-0238">DNA-binding</keyword>
<comment type="caution">
    <text evidence="5">The sequence shown here is derived from an EMBL/GenBank/DDBJ whole genome shotgun (WGS) entry which is preliminary data.</text>
</comment>
<dbReference type="PROSITE" id="PS01124">
    <property type="entry name" value="HTH_ARAC_FAMILY_2"/>
    <property type="match status" value="1"/>
</dbReference>
<dbReference type="EMBL" id="BLJE01000007">
    <property type="protein sequence ID" value="GFE67066.1"/>
    <property type="molecule type" value="Genomic_DNA"/>
</dbReference>
<dbReference type="SMART" id="SM00342">
    <property type="entry name" value="HTH_ARAC"/>
    <property type="match status" value="1"/>
</dbReference>
<accession>A0A6N6JL71</accession>
<evidence type="ECO:0000313" key="6">
    <source>
        <dbReference type="Proteomes" id="UP000436822"/>
    </source>
</evidence>
<keyword evidence="6" id="KW-1185">Reference proteome</keyword>
<evidence type="ECO:0000256" key="3">
    <source>
        <dbReference type="ARBA" id="ARBA00023163"/>
    </source>
</evidence>
<dbReference type="PANTHER" id="PTHR46796">
    <property type="entry name" value="HTH-TYPE TRANSCRIPTIONAL ACTIVATOR RHAS-RELATED"/>
    <property type="match status" value="1"/>
</dbReference>
<dbReference type="InterPro" id="IPR050204">
    <property type="entry name" value="AraC_XylS_family_regulators"/>
</dbReference>
<sequence length="297" mass="32636">MNAIASSTFNFYERAALHQEILKADTAPMHLPFTALRLSMKPYRAILPPADEVVIRLCLTHDTPLRVRDTDGWKLAGKANAPSVIVTPAAQACEFDAPHPHEMIVIGCDNRALSSLLTSHGLNADSTAAALSSLSIVHDMRVAALILDLWRELARAESSGTTLVIQGYWKLLLAALVNALLTPKAPTCFGMSQQDLRKVDTYIADNLCDQITAKDLADLVGMSISRFTKEFRDIRGLAPYQYVLAYRINQARLHISTSDLSLASIAMLCGFSSQSHMTDTFRCKLGQTPATFRHEHA</sequence>
<evidence type="ECO:0000256" key="1">
    <source>
        <dbReference type="ARBA" id="ARBA00023015"/>
    </source>
</evidence>
<organism evidence="5 6">
    <name type="scientific">Litoreibacter roseus</name>
    <dbReference type="NCBI Taxonomy" id="2601869"/>
    <lineage>
        <taxon>Bacteria</taxon>
        <taxon>Pseudomonadati</taxon>
        <taxon>Pseudomonadota</taxon>
        <taxon>Alphaproteobacteria</taxon>
        <taxon>Rhodobacterales</taxon>
        <taxon>Roseobacteraceae</taxon>
        <taxon>Litoreibacter</taxon>
    </lineage>
</organism>
<dbReference type="GO" id="GO:0003700">
    <property type="term" value="F:DNA-binding transcription factor activity"/>
    <property type="evidence" value="ECO:0007669"/>
    <property type="project" value="InterPro"/>
</dbReference>
<dbReference type="Pfam" id="PF12833">
    <property type="entry name" value="HTH_18"/>
    <property type="match status" value="1"/>
</dbReference>
<protein>
    <recommendedName>
        <fullName evidence="4">HTH araC/xylS-type domain-containing protein</fullName>
    </recommendedName>
</protein>
<dbReference type="InterPro" id="IPR009057">
    <property type="entry name" value="Homeodomain-like_sf"/>
</dbReference>
<reference evidence="5 6" key="1">
    <citation type="submission" date="2019-12" db="EMBL/GenBank/DDBJ databases">
        <title>Litoreibacter badius sp. nov., a novel bacteriochlorophyll a-containing bacterium in the genus Litoreibacter.</title>
        <authorList>
            <person name="Kanamuro M."/>
            <person name="Takabe Y."/>
            <person name="Mori K."/>
            <person name="Takaichi S."/>
            <person name="Hanada S."/>
        </authorList>
    </citation>
    <scope>NUCLEOTIDE SEQUENCE [LARGE SCALE GENOMIC DNA]</scope>
    <source>
        <strain evidence="5 6">K6</strain>
    </source>
</reference>
<dbReference type="AlphaFoldDB" id="A0A6N6JL71"/>
<name>A0A6N6JL71_9RHOB</name>
<gene>
    <name evidence="5" type="ORF">KIN_41400</name>
</gene>
<dbReference type="Gene3D" id="1.10.10.60">
    <property type="entry name" value="Homeodomain-like"/>
    <property type="match status" value="1"/>
</dbReference>
<evidence type="ECO:0000259" key="4">
    <source>
        <dbReference type="PROSITE" id="PS01124"/>
    </source>
</evidence>
<dbReference type="OrthoDB" id="9793400at2"/>
<evidence type="ECO:0000313" key="5">
    <source>
        <dbReference type="EMBL" id="GFE67066.1"/>
    </source>
</evidence>
<dbReference type="GO" id="GO:0043565">
    <property type="term" value="F:sequence-specific DNA binding"/>
    <property type="evidence" value="ECO:0007669"/>
    <property type="project" value="InterPro"/>
</dbReference>
<keyword evidence="1" id="KW-0805">Transcription regulation</keyword>
<dbReference type="RefSeq" id="WP_159810694.1">
    <property type="nucleotide sequence ID" value="NZ_BLJE01000007.1"/>
</dbReference>
<evidence type="ECO:0000256" key="2">
    <source>
        <dbReference type="ARBA" id="ARBA00023125"/>
    </source>
</evidence>
<dbReference type="SUPFAM" id="SSF46689">
    <property type="entry name" value="Homeodomain-like"/>
    <property type="match status" value="2"/>
</dbReference>
<proteinExistence type="predicted"/>
<keyword evidence="3" id="KW-0804">Transcription</keyword>
<dbReference type="InterPro" id="IPR018060">
    <property type="entry name" value="HTH_AraC"/>
</dbReference>